<keyword evidence="2" id="KW-0813">Transport</keyword>
<evidence type="ECO:0000256" key="1">
    <source>
        <dbReference type="ARBA" id="ARBA00004202"/>
    </source>
</evidence>
<protein>
    <submittedName>
        <fullName evidence="7">ABC-2 type transport system ATP-binding protein</fullName>
    </submittedName>
</protein>
<evidence type="ECO:0000313" key="7">
    <source>
        <dbReference type="EMBL" id="TWH20726.1"/>
    </source>
</evidence>
<dbReference type="PANTHER" id="PTHR42711:SF17">
    <property type="entry name" value="ABC TRANSPORTER ATP-BINDING PROTEIN"/>
    <property type="match status" value="1"/>
</dbReference>
<dbReference type="GO" id="GO:0016887">
    <property type="term" value="F:ATP hydrolysis activity"/>
    <property type="evidence" value="ECO:0007669"/>
    <property type="project" value="InterPro"/>
</dbReference>
<dbReference type="InterPro" id="IPR003439">
    <property type="entry name" value="ABC_transporter-like_ATP-bd"/>
</dbReference>
<comment type="subcellular location">
    <subcellularLocation>
        <location evidence="1">Cell membrane</location>
        <topology evidence="1">Peripheral membrane protein</topology>
    </subcellularLocation>
</comment>
<dbReference type="SMART" id="SM00382">
    <property type="entry name" value="AAA"/>
    <property type="match status" value="1"/>
</dbReference>
<evidence type="ECO:0000256" key="3">
    <source>
        <dbReference type="ARBA" id="ARBA00022741"/>
    </source>
</evidence>
<dbReference type="InterPro" id="IPR027417">
    <property type="entry name" value="P-loop_NTPase"/>
</dbReference>
<organism evidence="7 8">
    <name type="scientific">Prauserella rugosa</name>
    <dbReference type="NCBI Taxonomy" id="43354"/>
    <lineage>
        <taxon>Bacteria</taxon>
        <taxon>Bacillati</taxon>
        <taxon>Actinomycetota</taxon>
        <taxon>Actinomycetes</taxon>
        <taxon>Pseudonocardiales</taxon>
        <taxon>Pseudonocardiaceae</taxon>
        <taxon>Prauserella</taxon>
    </lineage>
</organism>
<dbReference type="GO" id="GO:0005886">
    <property type="term" value="C:plasma membrane"/>
    <property type="evidence" value="ECO:0007669"/>
    <property type="project" value="UniProtKB-SubCell"/>
</dbReference>
<dbReference type="EMBL" id="VLJV01000001">
    <property type="protein sequence ID" value="TWH20726.1"/>
    <property type="molecule type" value="Genomic_DNA"/>
</dbReference>
<name>A0A660CBN5_9PSEU</name>
<dbReference type="Gene3D" id="3.40.50.300">
    <property type="entry name" value="P-loop containing nucleotide triphosphate hydrolases"/>
    <property type="match status" value="1"/>
</dbReference>
<dbReference type="InterPro" id="IPR050763">
    <property type="entry name" value="ABC_transporter_ATP-binding"/>
</dbReference>
<dbReference type="Proteomes" id="UP000317303">
    <property type="component" value="Unassembled WGS sequence"/>
</dbReference>
<evidence type="ECO:0000256" key="5">
    <source>
        <dbReference type="ARBA" id="ARBA00023251"/>
    </source>
</evidence>
<dbReference type="InterPro" id="IPR003593">
    <property type="entry name" value="AAA+_ATPase"/>
</dbReference>
<keyword evidence="5" id="KW-0046">Antibiotic resistance</keyword>
<evidence type="ECO:0000256" key="2">
    <source>
        <dbReference type="ARBA" id="ARBA00022448"/>
    </source>
</evidence>
<gene>
    <name evidence="7" type="ORF">JD82_02573</name>
</gene>
<evidence type="ECO:0000313" key="8">
    <source>
        <dbReference type="Proteomes" id="UP000317303"/>
    </source>
</evidence>
<keyword evidence="3" id="KW-0547">Nucleotide-binding</keyword>
<evidence type="ECO:0000259" key="6">
    <source>
        <dbReference type="PROSITE" id="PS50893"/>
    </source>
</evidence>
<keyword evidence="8" id="KW-1185">Reference proteome</keyword>
<dbReference type="GO" id="GO:0005524">
    <property type="term" value="F:ATP binding"/>
    <property type="evidence" value="ECO:0007669"/>
    <property type="project" value="UniProtKB-KW"/>
</dbReference>
<keyword evidence="4 7" id="KW-0067">ATP-binding</keyword>
<dbReference type="AlphaFoldDB" id="A0A660CBN5"/>
<sequence length="324" mass="35884">MIDDPGADRSAAANVDDVNTAIDVRDLRCSYGTFEAVRGVDFHVRTGELFALLGTNGAGKTTTLETLEGLRKPSAGTVRVLGMDPYEDRKQLHRRAGIMLQESGFAGDLTVAETVRLWQRLSSRPSDADSAMERLGLAHRRDVRVKQLSGGERRRLDLLLAVLTKPELLFLDEPTTGLDPESREAAWQVVRDLLADGVTMLLTTHYLHEAESLAHRLAIMHEGELAVSGSLVDVLSSERAHISFDFPSGVALGSLPSFAGEVDVEQLHAGQFRLRTPDLERDLTAVVQWRSAHEVSLRRFRAHHASLDEIFHRVVDRDGDAERR</sequence>
<dbReference type="InterPro" id="IPR017871">
    <property type="entry name" value="ABC_transporter-like_CS"/>
</dbReference>
<proteinExistence type="predicted"/>
<dbReference type="PANTHER" id="PTHR42711">
    <property type="entry name" value="ABC TRANSPORTER ATP-BINDING PROTEIN"/>
    <property type="match status" value="1"/>
</dbReference>
<dbReference type="PROSITE" id="PS50893">
    <property type="entry name" value="ABC_TRANSPORTER_2"/>
    <property type="match status" value="1"/>
</dbReference>
<dbReference type="SUPFAM" id="SSF52540">
    <property type="entry name" value="P-loop containing nucleoside triphosphate hydrolases"/>
    <property type="match status" value="1"/>
</dbReference>
<dbReference type="PROSITE" id="PS00211">
    <property type="entry name" value="ABC_TRANSPORTER_1"/>
    <property type="match status" value="1"/>
</dbReference>
<accession>A0A660CBN5</accession>
<dbReference type="GO" id="GO:0046677">
    <property type="term" value="P:response to antibiotic"/>
    <property type="evidence" value="ECO:0007669"/>
    <property type="project" value="UniProtKB-KW"/>
</dbReference>
<dbReference type="Pfam" id="PF00005">
    <property type="entry name" value="ABC_tran"/>
    <property type="match status" value="1"/>
</dbReference>
<dbReference type="CDD" id="cd03230">
    <property type="entry name" value="ABC_DR_subfamily_A"/>
    <property type="match status" value="1"/>
</dbReference>
<feature type="domain" description="ABC transporter" evidence="6">
    <location>
        <begin position="22"/>
        <end position="247"/>
    </location>
</feature>
<comment type="caution">
    <text evidence="7">The sequence shown here is derived from an EMBL/GenBank/DDBJ whole genome shotgun (WGS) entry which is preliminary data.</text>
</comment>
<reference evidence="7 8" key="1">
    <citation type="submission" date="2019-07" db="EMBL/GenBank/DDBJ databases">
        <title>R&amp;d 2014.</title>
        <authorList>
            <person name="Klenk H.-P."/>
        </authorList>
    </citation>
    <scope>NUCLEOTIDE SEQUENCE [LARGE SCALE GENOMIC DNA]</scope>
    <source>
        <strain evidence="7 8">DSM 43194</strain>
    </source>
</reference>
<evidence type="ECO:0000256" key="4">
    <source>
        <dbReference type="ARBA" id="ARBA00022840"/>
    </source>
</evidence>